<feature type="compositionally biased region" description="Low complexity" evidence="2">
    <location>
        <begin position="1271"/>
        <end position="1284"/>
    </location>
</feature>
<feature type="region of interest" description="Disordered" evidence="2">
    <location>
        <begin position="4285"/>
        <end position="4310"/>
    </location>
</feature>
<feature type="region of interest" description="Disordered" evidence="2">
    <location>
        <begin position="4156"/>
        <end position="4176"/>
    </location>
</feature>
<feature type="region of interest" description="Disordered" evidence="2">
    <location>
        <begin position="4512"/>
        <end position="4534"/>
    </location>
</feature>
<feature type="region of interest" description="Disordered" evidence="2">
    <location>
        <begin position="2418"/>
        <end position="2456"/>
    </location>
</feature>
<evidence type="ECO:0000256" key="2">
    <source>
        <dbReference type="SAM" id="MobiDB-lite"/>
    </source>
</evidence>
<feature type="compositionally biased region" description="Polar residues" evidence="2">
    <location>
        <begin position="5236"/>
        <end position="5252"/>
    </location>
</feature>
<feature type="region of interest" description="Disordered" evidence="2">
    <location>
        <begin position="2809"/>
        <end position="2833"/>
    </location>
</feature>
<feature type="region of interest" description="Disordered" evidence="2">
    <location>
        <begin position="2225"/>
        <end position="2264"/>
    </location>
</feature>
<feature type="region of interest" description="Disordered" evidence="2">
    <location>
        <begin position="4003"/>
        <end position="4031"/>
    </location>
</feature>
<dbReference type="CDD" id="cd08317">
    <property type="entry name" value="Death_ank"/>
    <property type="match status" value="1"/>
</dbReference>
<feature type="compositionally biased region" description="Basic and acidic residues" evidence="2">
    <location>
        <begin position="5724"/>
        <end position="5746"/>
    </location>
</feature>
<feature type="compositionally biased region" description="Basic and acidic residues" evidence="2">
    <location>
        <begin position="5129"/>
        <end position="5138"/>
    </location>
</feature>
<feature type="compositionally biased region" description="Basic and acidic residues" evidence="2">
    <location>
        <begin position="3037"/>
        <end position="3059"/>
    </location>
</feature>
<feature type="region of interest" description="Disordered" evidence="2">
    <location>
        <begin position="3933"/>
        <end position="3963"/>
    </location>
</feature>
<dbReference type="Pfam" id="PF00531">
    <property type="entry name" value="Death"/>
    <property type="match status" value="1"/>
</dbReference>
<feature type="compositionally biased region" description="Polar residues" evidence="2">
    <location>
        <begin position="5118"/>
        <end position="5128"/>
    </location>
</feature>
<dbReference type="EMBL" id="SOYY01000003">
    <property type="protein sequence ID" value="KAA0723858.1"/>
    <property type="molecule type" value="Genomic_DNA"/>
</dbReference>
<feature type="region of interest" description="Disordered" evidence="2">
    <location>
        <begin position="5467"/>
        <end position="5500"/>
    </location>
</feature>
<feature type="region of interest" description="Disordered" evidence="2">
    <location>
        <begin position="566"/>
        <end position="594"/>
    </location>
</feature>
<feature type="compositionally biased region" description="Basic and acidic residues" evidence="2">
    <location>
        <begin position="4218"/>
        <end position="4235"/>
    </location>
</feature>
<dbReference type="SMART" id="SM00005">
    <property type="entry name" value="DEATH"/>
    <property type="match status" value="1"/>
</dbReference>
<feature type="compositionally biased region" description="Acidic residues" evidence="2">
    <location>
        <begin position="1101"/>
        <end position="1110"/>
    </location>
</feature>
<evidence type="ECO:0000256" key="1">
    <source>
        <dbReference type="ARBA" id="ARBA00004246"/>
    </source>
</evidence>
<feature type="region of interest" description="Disordered" evidence="2">
    <location>
        <begin position="1329"/>
        <end position="1532"/>
    </location>
</feature>
<feature type="compositionally biased region" description="Basic and acidic residues" evidence="2">
    <location>
        <begin position="5771"/>
        <end position="5785"/>
    </location>
</feature>
<dbReference type="Proteomes" id="UP000324632">
    <property type="component" value="Chromosome 3"/>
</dbReference>
<feature type="region of interest" description="Disordered" evidence="2">
    <location>
        <begin position="1101"/>
        <end position="1132"/>
    </location>
</feature>
<feature type="region of interest" description="Disordered" evidence="2">
    <location>
        <begin position="406"/>
        <end position="537"/>
    </location>
</feature>
<comment type="caution">
    <text evidence="4">The sequence shown here is derived from an EMBL/GenBank/DDBJ whole genome shotgun (WGS) entry which is preliminary data.</text>
</comment>
<dbReference type="SUPFAM" id="SSF47986">
    <property type="entry name" value="DEATH domain"/>
    <property type="match status" value="1"/>
</dbReference>
<feature type="compositionally biased region" description="Low complexity" evidence="2">
    <location>
        <begin position="1162"/>
        <end position="1177"/>
    </location>
</feature>
<feature type="compositionally biased region" description="Basic and acidic residues" evidence="2">
    <location>
        <begin position="1417"/>
        <end position="1431"/>
    </location>
</feature>
<feature type="compositionally biased region" description="Polar residues" evidence="2">
    <location>
        <begin position="725"/>
        <end position="734"/>
    </location>
</feature>
<feature type="region of interest" description="Disordered" evidence="2">
    <location>
        <begin position="4190"/>
        <end position="4243"/>
    </location>
</feature>
<feature type="compositionally biased region" description="Basic and acidic residues" evidence="2">
    <location>
        <begin position="282"/>
        <end position="298"/>
    </location>
</feature>
<feature type="compositionally biased region" description="Basic and acidic residues" evidence="2">
    <location>
        <begin position="764"/>
        <end position="773"/>
    </location>
</feature>
<feature type="compositionally biased region" description="Basic and acidic residues" evidence="2">
    <location>
        <begin position="426"/>
        <end position="440"/>
    </location>
</feature>
<feature type="compositionally biased region" description="Basic and acidic residues" evidence="2">
    <location>
        <begin position="1461"/>
        <end position="1477"/>
    </location>
</feature>
<gene>
    <name evidence="4" type="ORF">E1301_Tti014107</name>
</gene>
<feature type="region of interest" description="Disordered" evidence="2">
    <location>
        <begin position="2979"/>
        <end position="2999"/>
    </location>
</feature>
<protein>
    <submittedName>
        <fullName evidence="4">Ankyrin-2</fullName>
    </submittedName>
</protein>
<feature type="region of interest" description="Disordered" evidence="2">
    <location>
        <begin position="3706"/>
        <end position="3733"/>
    </location>
</feature>
<accession>A0A5A9PPU5</accession>
<feature type="region of interest" description="Disordered" evidence="2">
    <location>
        <begin position="3035"/>
        <end position="3065"/>
    </location>
</feature>
<feature type="region of interest" description="Disordered" evidence="2">
    <location>
        <begin position="3278"/>
        <end position="3298"/>
    </location>
</feature>
<feature type="region of interest" description="Disordered" evidence="2">
    <location>
        <begin position="931"/>
        <end position="1075"/>
    </location>
</feature>
<feature type="region of interest" description="Disordered" evidence="2">
    <location>
        <begin position="2737"/>
        <end position="2763"/>
    </location>
</feature>
<feature type="compositionally biased region" description="Low complexity" evidence="2">
    <location>
        <begin position="514"/>
        <end position="530"/>
    </location>
</feature>
<feature type="region of interest" description="Disordered" evidence="2">
    <location>
        <begin position="148"/>
        <end position="171"/>
    </location>
</feature>
<feature type="region of interest" description="Disordered" evidence="2">
    <location>
        <begin position="4392"/>
        <end position="4413"/>
    </location>
</feature>
<dbReference type="InterPro" id="IPR011029">
    <property type="entry name" value="DEATH-like_dom_sf"/>
</dbReference>
<evidence type="ECO:0000313" key="4">
    <source>
        <dbReference type="EMBL" id="KAA0723858.1"/>
    </source>
</evidence>
<feature type="compositionally biased region" description="Basic and acidic residues" evidence="2">
    <location>
        <begin position="871"/>
        <end position="882"/>
    </location>
</feature>
<feature type="compositionally biased region" description="Low complexity" evidence="2">
    <location>
        <begin position="2418"/>
        <end position="2427"/>
    </location>
</feature>
<dbReference type="PANTHER" id="PTHR24216:SF65">
    <property type="entry name" value="PAXILLIN-LIKE PROTEIN 1"/>
    <property type="match status" value="1"/>
</dbReference>
<feature type="region of interest" description="Disordered" evidence="2">
    <location>
        <begin position="4093"/>
        <end position="4114"/>
    </location>
</feature>
<feature type="region of interest" description="Disordered" evidence="2">
    <location>
        <begin position="1270"/>
        <end position="1293"/>
    </location>
</feature>
<feature type="compositionally biased region" description="Low complexity" evidence="2">
    <location>
        <begin position="1364"/>
        <end position="1388"/>
    </location>
</feature>
<feature type="compositionally biased region" description="Basic and acidic residues" evidence="2">
    <location>
        <begin position="3639"/>
        <end position="3656"/>
    </location>
</feature>
<dbReference type="InterPro" id="IPR000488">
    <property type="entry name" value="Death_dom"/>
</dbReference>
<proteinExistence type="predicted"/>
<feature type="region of interest" description="Disordered" evidence="2">
    <location>
        <begin position="5166"/>
        <end position="5203"/>
    </location>
</feature>
<feature type="compositionally biased region" description="Polar residues" evidence="2">
    <location>
        <begin position="742"/>
        <end position="755"/>
    </location>
</feature>
<dbReference type="PROSITE" id="PS50017">
    <property type="entry name" value="DEATH_DOMAIN"/>
    <property type="match status" value="1"/>
</dbReference>
<keyword evidence="5" id="KW-1185">Reference proteome</keyword>
<comment type="subcellular location">
    <subcellularLocation>
        <location evidence="1">Cell junction</location>
        <location evidence="1">Focal adhesion</location>
    </subcellularLocation>
</comment>
<feature type="region of interest" description="Disordered" evidence="2">
    <location>
        <begin position="3316"/>
        <end position="3365"/>
    </location>
</feature>
<feature type="region of interest" description="Disordered" evidence="2">
    <location>
        <begin position="3876"/>
        <end position="3895"/>
    </location>
</feature>
<organism evidence="4 5">
    <name type="scientific">Triplophysa tibetana</name>
    <dbReference type="NCBI Taxonomy" id="1572043"/>
    <lineage>
        <taxon>Eukaryota</taxon>
        <taxon>Metazoa</taxon>
        <taxon>Chordata</taxon>
        <taxon>Craniata</taxon>
        <taxon>Vertebrata</taxon>
        <taxon>Euteleostomi</taxon>
        <taxon>Actinopterygii</taxon>
        <taxon>Neopterygii</taxon>
        <taxon>Teleostei</taxon>
        <taxon>Ostariophysi</taxon>
        <taxon>Cypriniformes</taxon>
        <taxon>Nemacheilidae</taxon>
        <taxon>Triplophysa</taxon>
    </lineage>
</organism>
<feature type="region of interest" description="Disordered" evidence="2">
    <location>
        <begin position="3405"/>
        <end position="3434"/>
    </location>
</feature>
<feature type="compositionally biased region" description="Polar residues" evidence="2">
    <location>
        <begin position="782"/>
        <end position="804"/>
    </location>
</feature>
<feature type="compositionally biased region" description="Basic and acidic residues" evidence="2">
    <location>
        <begin position="1017"/>
        <end position="1054"/>
    </location>
</feature>
<feature type="compositionally biased region" description="Basic and acidic residues" evidence="2">
    <location>
        <begin position="4515"/>
        <end position="4534"/>
    </location>
</feature>
<feature type="compositionally biased region" description="Basic and acidic residues" evidence="2">
    <location>
        <begin position="345"/>
        <end position="362"/>
    </location>
</feature>
<feature type="region of interest" description="Disordered" evidence="2">
    <location>
        <begin position="5764"/>
        <end position="5785"/>
    </location>
</feature>
<sequence>MEDDEDTETTETTFLKTQLIRDSPALATPDLLSEVSEMKQDLIKMTAILTTDSSEKTSPMQGDYLDKGAEEVSAEPFEIMEKVKEDLEKVSEILRSGTCEKEDSAKAESHSYRKDEGWVLLTDSEIEEAKMMAAFASQESLLKEARVNRGSHRGKGPRGTSGIETNLSSEGKEYLLDAPETSRASFQDTASQQRFTEVVLRRGGRKIVPTVVKDTKTELKKPVRKKGPHGQTDETQLLTTKEGIVSKTLDKSPEGDDLLPVPGDQRKSPVSPVVEETPIGSIKEKVKALQKKVEEEKKCGKKQIGQKTPNKAAESKPSTAVKEQKTSGLKKQSASPQKQTPPKTTKPESEKLEETMSVRELMRAFQKGQDPSKRKSGLFEHKGSSKTDAITVNQPEAVLTMSKCLPQTPSHDVSLDVLKPGVSKDTTGDQKSLHFQKDGEGVASGQDSGMIKAISQRLSRPYLLPDSGTENSAFDESSESLKHEGLIDSPNASLGEVEATVSSEDSYKHEGMAESPETSPESLSSLKKTTVSVPGKTSKAIAVTPKVKTSKVSVSFSTEGKTAIDQISEDAIHRPAASKAVGEPTKSESMCSPHSKVVKFGNEQTSVDKDVILVSSKPPKSRKLTKRHSETLESFLSDEESFDGQPTYTDSLAARAPIQDHGGLVLPLRQQDSETLSPVADDSFTISHKDSLEGSPLMEDNSSHKTPDSIEPSPTKESPCRDSLESSPIEQKTNPAFPPTVEQPSATAAHLTSSGAPEIPPDSLRSRILKEQEGNADEDSCEQTSLMTSSGKSPLSPDTPSSEEVSYEVNPKTPDPMILIVPLKPSIIPEEAVEDDDELKCGMKQRKITPEEEMFKMAAKIKTFDEMEQDEKDKMDNRKDSESSQTLLVSDAGDVNMLSKHETSSVDDIGFTESKQASEVARSFEPIIKVQTPSPFPAGIHMSPQTAEDVRQTMAQGSSFPAESAVGRPQSVSEKHTVKPQGLHSEKHKDKGYVNSELSQSNKTASNNNKVAANITDEQKEESLKRSRESQEILEKQSKAAIQKKDDLKSHSQKECNVTDEIKGDNMKHAGTSYGDICSDSLEIVIGETKETFKQEICIYDDTEEDDAGEEPPKTESRGVTAKAESDAWNSMREDDAAFAARLKEEEQKILSLAVDSHSQGETPDTTRTPTEEGTPTSERNPFLFQEGKLFEMTRSGAIDMTKRSYEEGFAFFQIGEQPVEEGLLEEGGGEPARPSSDAVSEVGCNLSLKIRPEEDQVADLSVRSSAEAVATVSDASKSKTSVKTSEKNQTVTETVDVKSDKVIKETHLESDLDSSDTVITNIQTAVSTVTRSVHSQQDQESSDSSPEDQHSVIELPMTPEKTSPSSEGVSKSQSKVVSKSRPVVSSSAKTRKNISTSKEVERPKSKIPVKASSLKSEPETSAKRAEPSKDKKSKLPRRKSETDTGLTVGSSFKKSSKAKSFCESDSNKRSNKKDQGRPASTDLANKVKTIPSRLPVRGKPGQPMHTSTPAKPKKGPSTDSSKQPDAFFEEISQEAAKVVKSLAQAEKEKEETAALSDDESSTIDASVVEMEPFPDMQMPFPEDPLVIRPRWDDPVETQMERIPADKVRCQELARELKFSDEQINRIRNGNPNSLQDQSHALIKLWKEREGNNPAENTLMKTLTKINRMDIVHLIETKIMLSSQKQSLQTYAEIEQTISLDHSEGFSALQDDMDSPGSGRRAAVTQRGSEPGPLVASVEDLSFNASSLHESQKETLLTEKKKDSDVVGGSAQSGFEFVGLKQQFPGTTKKVSPFFTLYKAVPWRLQSQVYDPVYKGASAPKESSDMMPEMFTPSSDDSLQELGATGGRCILVYSKQDAQETSPPIHSLEGCRLQNQRQTTLLDFEYTLLESEKAETDFSELSVELQHGPEDYFSSDVSRTSYTFPSSEKTMFAQDENLLPNKPSQSEEYMKRHIEEISDRFYRTLFGEGYVSTQPSRKCLTTETYKDMVSTVGEVALHAGPAYIGQSLDVTTGFDVDQFTVRSPELATESLASAVSGGPQKRHVCITPEDSNTFNQMSLDSINYSGYPEANPLSTGQNVEIDIPIILTSPADAESTKNKHTSKISAEVAEYRPLTPILLTSRVETRSLSPDTGLEYVDNFAVTEYRSLSPESVLSVPLDSPISFEYRPLSPDSCTLMDCLRASSPESVSSVNDWTLLSVDSPLPDFRPSTPLPTEFVRYVEEYKTPHSPGAKRSPLSELTKDTPGTSYQTDDTVRPASPGSVISCQSVSSKSDGSWSPVSFGSEISDGESFERSFEHYTPSPNALLPETRPSSPESTASVNAYRVLSPDSPIPCFAVPCNTLTYTGYTSPSLQSDMSDSDCDLVSLKCFVGSRPSSPESVASLNELRCLSPDSPLPSFIQTVCEYFIPTKLYRSESAESSLSNSENSPVLDDPPVTRPSSPESFVSINEHRPLSPDSPIPEFQNANVILFESFRNSSPELDISDIEYSQCGLLFSEQRPESLISEPECNLLSLTEGELAEKTFSQIVLVLRPTDSVYNQEYKAPDIRQYGAVDQEHTLVYKAELTNRIAKVFDPQYKGETFCAKPGVFEYISEVAETETLSIGQGEVLSGPKEINNQVVPREEHVLKCPAVSQYENESVLSKFESTVVTDYRSSSPESPSELDIQTDVFDNMVIDVSRSSPESITSVHANRPLSPDSPVPDFTPSSEYRFMMSETGSRSASPESACLSDENECCLSNFNPEQRSDSPASRWSDIEDRPLSADSPVPQFSALFHESTLQVIGYRPCSPQSLCSETSLSEVSLEDVLTLEHRPDSPDSVLSEPDKRLPSADSLNEWRPMSPESVMLLEDIRGCSPQSVGSIDECRPLSPDSPVPQYFPAFFESVPLTGHRSSSPESVVSEEEHKLNVFTLASLESLNERRSLSPKSPSPGPDSPIPQFYSGHFESIIITGYKSSSPESVLSELDIQMDVFDNMVIDVSRSSPESISSVHDNRPLSPDSPVPDFTPSSIYTFMMSETGSRSASPESACLSDENECCLSDFHPEQQSDSPESRWSDIEDRRLSPDSPVPQFSALFHESTLPLIGHRSCSPQSLCSETSLSEVSLQDLLTLEHRPDSPDSVLSETDKRPPSADSLNEWRPMSPESVLLLEDIRGCSPQSVGSIDECRPLSPDSPVPQYFPAFFESVPLTGHRSSSPESVVSEEEHELNVFTLAFLESLNERRSLSPKSPSPGPDSPIPQFYSGHFESIIITGYRSSSPESVWSELDIQMDAFDDMVIDVSRSSPESITSVHDNRPLSPDSPVPDFTPSSIYRFMMSETGSRSASPESACLSDENECCPSNFNPEQRSDSPESRWSDIEDRPLSPDSPVPQFSALFHESTLPVIGHRSCSPQSLCSETSVSEVSLEDLLTLEHRPDSPDSVLSETDKRPPSADSLNEWRPMSPESVLLLEDIRGCSPTSVGSIDECRPLSPDSPVPQYFPAFFESVPLTGHRSSSPESVVSEEEHELNVFTLASLESLNERRSLSPKSPSPGPDSPITQFYSGHFESIIITGYRSSSPESVLSELDIQMDAFDDMVIDVSRSSPESITSVHANRPLSPDSPVPDFTPSSIYRFMMSETGSGSVSPESACLSDENECRPSNFNPEQRSDSPESRWSDIEDRPLSPDSPVPQFSALFHGSTLPVMGYRSCSPQSLCSETSLSEVSLEDLLTLEHRPDSPDSVLSETDKRPPSADSLNEWRPMSPESVLLLEDIRGCSPTSVGSMDECRPLSPDSPVPQYFPAFFESVPLTGHRSSSPESVVSEEEHELNVFTLASLESLNERRSLSPKSPSPGPDSPITQFYSGHFESIIITGYRSSSPESVLSELDIQMDAFDDMVIDVSRSSPESITSVHDNRPLSPDSPVPDFTPSSIYRFMMSETGSRSASPESACFSDENECCLSDFHPEQRSDSPESRWSDIEDRPLSPDSPVPQFSALFHESTLPVIGHRSCSPQSLCSETSVSEVSLEDLLTLEHRPDSPDSVLSETDKRPPSADSLNEWRPMSPESVMLLEDIRGCSPQYFPAFFESVPLTGHRSSSPESVVSEEEHELNVFTLASLESLNERRSLSPKSPSPEPDSPTPQFYSGHFESIIITGYRSSSPESVLSELDIQMDVFDNMVIDVSRSSPESITSVHDNRPLSPDSPVPDFTPSSIYRFMMSETGSGSVSPESACLSDENECCPSNFNPEQRSDSPESRWSDIEDRPLSPDSPVPQFSALFHGSTLPVMGHRSCSPQSLCSETSLSEVSLEDLLTLEHRPDSPDSVLSETDKRPPSADSLNEWRPMSPESVLLLEDIRECSPQSVGSIDECRPLSPDSPVPQYFPAFFESVPLTGHRSSSPESVVSEEEHELNVFTLASLESLNDRRSLSPDSPSPGPDSPIPQFYSGHFESIMITGYRSSSPDSVLSELDIQMDVFDDMVIDASWSSPESITSVHANRPLATDSPVPDFTPSSICTFMMSETGSRSASPESTCLSDENECCVSDFNPEQRSDSPESRISDVEDRPLSPDLPVPEFILSTYKLIMSETGSRSASPASLCLSDENESLETRLSDIKGRPLSPDSICDYRSLSPHTVISTIDRSSPDSFLSLEECRPLSPDSPVPQFSCVCEITSVKICRSESIESLASDTDVELSVFASQTSEQRPLSPESIVSLNETRPLSPDSPISDFTSLVCVNVTQVNRSSSLESIASDTEFDLASFASEDLTWTPVRRSSPESGEVFTVEEFCSTSQKMFRKVSQYKLVCKAVPSALMSHLHDPHYKGESFCPKPGVFEYAGYAVEMVKTHSERDTSNKCVPNIVQRSVQPHLHKSVDLSEENEALSPDSLSECESLYECLMFVSDSRASSPQSYISVNENSQLSPESPIPEQRLSSLCTTKFLMESRNSSPEASFSVNEFQRLSPDSPVPAYLTPSPVPNEYTFESSIVHESDFSPLLPAVCDVQTLGSVFSQWTIDEPRPFSPVSDGFHCDSRSLPPQSSCFESELRYPSPEAATLELIETVTPEPLVFEAFDQAESPSSVTELETEEIVDSVSQLPIHDTEGIQKDDPCLPKSDSSLLNLVTFAQCKIQTESLPETEGQLFSEIECTSRKGLKPSSNEMTSEMRQGSESETKASTTFKDKNVYIETDTSASEEITEGFTILQSDNRGSQRPHEEELGHQSSEVSPQESKERDSVTMKGSHVEAQEIDLDPIQEETNVDHQVQLIAPSWTCVSHQSVPNKPEQSLSQPTAPHVPSAEEHQTSTGLQEFNLFQFHLCDSHRRVTPHLIDFSQLSLSLESQDNKNSRSVKAVSTGIKSLPSFSESSLVFPGTYPLVPAVTSSSLEVTREFKGSEMPAGTTASLDVDSPLYDLDLKARVRPVHSDSVESEAEFFDCRQTFSDTSDPDAGAAELLDVPPSLYQVEELLSCSPDYLTNFPKLREYQRKDERPLSWGSEDLPIVLEPEDEEKDFPDSYTGDHSYAEELTPRIGSQYDDDDDDSLGREIAEELGLLSDSSEEEVLTTRVVRRRVIIQGDDMPEISPHAVTEEQYTDEHGNMVIKKITRKVIRKFVSADGVEREEVLMMEGPQQESVRVDEADAFSKVLKRTVVRSAGDQTQVTFSEPSACGGATASEFEDEPVLGRKVSKVVKTMVVHGERMEKHIGDPSLSSDLPSAKDDFEKALTFLGGFDKVLLPHLVEKEVVKEDGSVVKRTRMHKTRTQKQTVVRDGRAKQTHLERLEDTPDTLRPDDLQQHLSQLLQRYCTPEVTDTADAGRDAHAGEQDEPQ</sequence>
<feature type="region of interest" description="Disordered" evidence="2">
    <location>
        <begin position="1150"/>
        <end position="1185"/>
    </location>
</feature>
<feature type="compositionally biased region" description="Low complexity" evidence="2">
    <location>
        <begin position="1451"/>
        <end position="1460"/>
    </location>
</feature>
<feature type="compositionally biased region" description="Polar residues" evidence="2">
    <location>
        <begin position="2437"/>
        <end position="2446"/>
    </location>
</feature>
<dbReference type="PANTHER" id="PTHR24216">
    <property type="entry name" value="PAXILLIN-RELATED"/>
    <property type="match status" value="1"/>
</dbReference>
<name>A0A5A9PPU5_9TELE</name>
<feature type="compositionally biased region" description="Low complexity" evidence="2">
    <location>
        <begin position="1333"/>
        <end position="1345"/>
    </location>
</feature>
<feature type="region of interest" description="Disordered" evidence="2">
    <location>
        <begin position="3109"/>
        <end position="3135"/>
    </location>
</feature>
<feature type="region of interest" description="Disordered" evidence="2">
    <location>
        <begin position="5114"/>
        <end position="5138"/>
    </location>
</feature>
<feature type="domain" description="Death" evidence="3">
    <location>
        <begin position="1611"/>
        <end position="1679"/>
    </location>
</feature>
<evidence type="ECO:0000313" key="5">
    <source>
        <dbReference type="Proteomes" id="UP000324632"/>
    </source>
</evidence>
<feature type="region of interest" description="Disordered" evidence="2">
    <location>
        <begin position="3616"/>
        <end position="3664"/>
    </location>
</feature>
<feature type="compositionally biased region" description="Basic and acidic residues" evidence="2">
    <location>
        <begin position="3340"/>
        <end position="3357"/>
    </location>
</feature>
<evidence type="ECO:0000259" key="3">
    <source>
        <dbReference type="PROSITE" id="PS50017"/>
    </source>
</evidence>
<feature type="region of interest" description="Disordered" evidence="2">
    <location>
        <begin position="864"/>
        <end position="896"/>
    </location>
</feature>
<feature type="compositionally biased region" description="Basic and acidic residues" evidence="2">
    <location>
        <begin position="370"/>
        <end position="385"/>
    </location>
</feature>
<feature type="compositionally biased region" description="Basic and acidic residues" evidence="2">
    <location>
        <begin position="3934"/>
        <end position="3955"/>
    </location>
</feature>
<feature type="compositionally biased region" description="Basic and acidic residues" evidence="2">
    <location>
        <begin position="5191"/>
        <end position="5203"/>
    </location>
</feature>
<feature type="region of interest" description="Disordered" evidence="2">
    <location>
        <begin position="211"/>
        <end position="392"/>
    </location>
</feature>
<dbReference type="Gene3D" id="1.10.533.10">
    <property type="entry name" value="Death Domain, Fas"/>
    <property type="match status" value="1"/>
</dbReference>
<feature type="compositionally biased region" description="Polar residues" evidence="2">
    <location>
        <begin position="996"/>
        <end position="1011"/>
    </location>
</feature>
<feature type="compositionally biased region" description="Polar residues" evidence="2">
    <location>
        <begin position="2737"/>
        <end position="2749"/>
    </location>
</feature>
<feature type="region of interest" description="Disordered" evidence="2">
    <location>
        <begin position="5713"/>
        <end position="5746"/>
    </location>
</feature>
<dbReference type="GO" id="GO:0007165">
    <property type="term" value="P:signal transduction"/>
    <property type="evidence" value="ECO:0007669"/>
    <property type="project" value="InterPro"/>
</dbReference>
<feature type="region of interest" description="Disordered" evidence="2">
    <location>
        <begin position="617"/>
        <end position="817"/>
    </location>
</feature>
<reference evidence="4 5" key="1">
    <citation type="journal article" date="2019" name="Mol. Ecol. Resour.">
        <title>Chromosome-level genome assembly of Triplophysa tibetana, a fish adapted to the harsh high-altitude environment of the Tibetan Plateau.</title>
        <authorList>
            <person name="Yang X."/>
            <person name="Liu H."/>
            <person name="Ma Z."/>
            <person name="Zou Y."/>
            <person name="Zou M."/>
            <person name="Mao Y."/>
            <person name="Li X."/>
            <person name="Wang H."/>
            <person name="Chen T."/>
            <person name="Wang W."/>
            <person name="Yang R."/>
        </authorList>
    </citation>
    <scope>NUCLEOTIDE SEQUENCE [LARGE SCALE GENOMIC DNA]</scope>
    <source>
        <strain evidence="4">TTIB1903HZAU</strain>
        <tissue evidence="4">Muscle</tissue>
    </source>
</reference>
<feature type="region of interest" description="Disordered" evidence="2">
    <location>
        <begin position="1707"/>
        <end position="1734"/>
    </location>
</feature>
<feature type="region of interest" description="Disordered" evidence="2">
    <location>
        <begin position="2681"/>
        <end position="2706"/>
    </location>
</feature>
<dbReference type="GO" id="GO:0005925">
    <property type="term" value="C:focal adhesion"/>
    <property type="evidence" value="ECO:0007669"/>
    <property type="project" value="UniProtKB-SubCell"/>
</dbReference>
<feature type="region of interest" description="Disordered" evidence="2">
    <location>
        <begin position="5236"/>
        <end position="5264"/>
    </location>
</feature>